<keyword evidence="2" id="KW-1185">Reference proteome</keyword>
<comment type="caution">
    <text evidence="1">The sequence shown here is derived from an EMBL/GenBank/DDBJ whole genome shotgun (WGS) entry which is preliminary data.</text>
</comment>
<sequence>MNTAQLSRALTTDHDELKKVSQTMGALECSLGKALQEATDKICETFVLSTKRLVEVNPIGLERPTDVTKGHLLGHQTLAIKRYEFYVNELKSLKETAMSAGFATYWCDPIYLAGYCISPGLVGQPYGECYARPKESMNTGTYFKDGCDIEVLERDGYTSGDKLCVRWELLPPERE</sequence>
<protein>
    <submittedName>
        <fullName evidence="1">Uncharacterized protein</fullName>
    </submittedName>
</protein>
<reference evidence="1" key="1">
    <citation type="submission" date="2020-05" db="EMBL/GenBank/DDBJ databases">
        <title>Large-scale comparative analyses of tick genomes elucidate their genetic diversity and vector capacities.</title>
        <authorList>
            <person name="Jia N."/>
            <person name="Wang J."/>
            <person name="Shi W."/>
            <person name="Du L."/>
            <person name="Sun Y."/>
            <person name="Zhan W."/>
            <person name="Jiang J."/>
            <person name="Wang Q."/>
            <person name="Zhang B."/>
            <person name="Ji P."/>
            <person name="Sakyi L.B."/>
            <person name="Cui X."/>
            <person name="Yuan T."/>
            <person name="Jiang B."/>
            <person name="Yang W."/>
            <person name="Lam T.T.-Y."/>
            <person name="Chang Q."/>
            <person name="Ding S."/>
            <person name="Wang X."/>
            <person name="Zhu J."/>
            <person name="Ruan X."/>
            <person name="Zhao L."/>
            <person name="Wei J."/>
            <person name="Que T."/>
            <person name="Du C."/>
            <person name="Cheng J."/>
            <person name="Dai P."/>
            <person name="Han X."/>
            <person name="Huang E."/>
            <person name="Gao Y."/>
            <person name="Liu J."/>
            <person name="Shao H."/>
            <person name="Ye R."/>
            <person name="Li L."/>
            <person name="Wei W."/>
            <person name="Wang X."/>
            <person name="Wang C."/>
            <person name="Yang T."/>
            <person name="Huo Q."/>
            <person name="Li W."/>
            <person name="Guo W."/>
            <person name="Chen H."/>
            <person name="Zhou L."/>
            <person name="Ni X."/>
            <person name="Tian J."/>
            <person name="Zhou Y."/>
            <person name="Sheng Y."/>
            <person name="Liu T."/>
            <person name="Pan Y."/>
            <person name="Xia L."/>
            <person name="Li J."/>
            <person name="Zhao F."/>
            <person name="Cao W."/>
        </authorList>
    </citation>
    <scope>NUCLEOTIDE SEQUENCE</scope>
    <source>
        <strain evidence="1">Hyas-2018</strain>
    </source>
</reference>
<proteinExistence type="predicted"/>
<evidence type="ECO:0000313" key="1">
    <source>
        <dbReference type="EMBL" id="KAH6924416.1"/>
    </source>
</evidence>
<accession>A0ACB7RRI1</accession>
<gene>
    <name evidence="1" type="ORF">HPB50_017120</name>
</gene>
<evidence type="ECO:0000313" key="2">
    <source>
        <dbReference type="Proteomes" id="UP000821845"/>
    </source>
</evidence>
<name>A0ACB7RRI1_HYAAI</name>
<organism evidence="1 2">
    <name type="scientific">Hyalomma asiaticum</name>
    <name type="common">Tick</name>
    <dbReference type="NCBI Taxonomy" id="266040"/>
    <lineage>
        <taxon>Eukaryota</taxon>
        <taxon>Metazoa</taxon>
        <taxon>Ecdysozoa</taxon>
        <taxon>Arthropoda</taxon>
        <taxon>Chelicerata</taxon>
        <taxon>Arachnida</taxon>
        <taxon>Acari</taxon>
        <taxon>Parasitiformes</taxon>
        <taxon>Ixodida</taxon>
        <taxon>Ixodoidea</taxon>
        <taxon>Ixodidae</taxon>
        <taxon>Hyalomminae</taxon>
        <taxon>Hyalomma</taxon>
    </lineage>
</organism>
<dbReference type="Proteomes" id="UP000821845">
    <property type="component" value="Chromosome 8"/>
</dbReference>
<dbReference type="EMBL" id="CM023488">
    <property type="protein sequence ID" value="KAH6924416.1"/>
    <property type="molecule type" value="Genomic_DNA"/>
</dbReference>